<gene>
    <name evidence="2" type="ordered locus">Os06g0156801</name>
    <name evidence="2" type="ORF">OSNPB_060156801</name>
</gene>
<dbReference type="EMBL" id="AP014962">
    <property type="protein sequence ID" value="BAS96246.1"/>
    <property type="molecule type" value="Genomic_DNA"/>
</dbReference>
<dbReference type="InParanoid" id="A0A0P0WT62"/>
<dbReference type="PaxDb" id="39947-A0A0P0WT62"/>
<reference evidence="2 3" key="2">
    <citation type="journal article" date="2013" name="Plant Cell Physiol.">
        <title>Rice Annotation Project Database (RAP-DB): an integrative and interactive database for rice genomics.</title>
        <authorList>
            <person name="Sakai H."/>
            <person name="Lee S.S."/>
            <person name="Tanaka T."/>
            <person name="Numa H."/>
            <person name="Kim J."/>
            <person name="Kawahara Y."/>
            <person name="Wakimoto H."/>
            <person name="Yang C.C."/>
            <person name="Iwamoto M."/>
            <person name="Abe T."/>
            <person name="Yamada Y."/>
            <person name="Muto A."/>
            <person name="Inokuchi H."/>
            <person name="Ikemura T."/>
            <person name="Matsumoto T."/>
            <person name="Sasaki T."/>
            <person name="Itoh T."/>
        </authorList>
    </citation>
    <scope>NUCLEOTIDE SEQUENCE [LARGE SCALE GENOMIC DNA]</scope>
    <source>
        <strain evidence="3">cv. Nipponbare</strain>
    </source>
</reference>
<feature type="region of interest" description="Disordered" evidence="1">
    <location>
        <begin position="1"/>
        <end position="48"/>
    </location>
</feature>
<keyword evidence="3" id="KW-1185">Reference proteome</keyword>
<evidence type="ECO:0000256" key="1">
    <source>
        <dbReference type="SAM" id="MobiDB-lite"/>
    </source>
</evidence>
<reference evidence="2 3" key="3">
    <citation type="journal article" date="2013" name="Rice">
        <title>Improvement of the Oryza sativa Nipponbare reference genome using next generation sequence and optical map data.</title>
        <authorList>
            <person name="Kawahara Y."/>
            <person name="de la Bastide M."/>
            <person name="Hamilton J.P."/>
            <person name="Kanamori H."/>
            <person name="McCombie W.R."/>
            <person name="Ouyang S."/>
            <person name="Schwartz D.C."/>
            <person name="Tanaka T."/>
            <person name="Wu J."/>
            <person name="Zhou S."/>
            <person name="Childs K.L."/>
            <person name="Davidson R.M."/>
            <person name="Lin H."/>
            <person name="Quesada-Ocampo L."/>
            <person name="Vaillancourt B."/>
            <person name="Sakai H."/>
            <person name="Lee S.S."/>
            <person name="Kim J."/>
            <person name="Numa H."/>
            <person name="Itoh T."/>
            <person name="Buell C.R."/>
            <person name="Matsumoto T."/>
        </authorList>
    </citation>
    <scope>NUCLEOTIDE SEQUENCE [LARGE SCALE GENOMIC DNA]</scope>
    <source>
        <strain evidence="3">cv. Nipponbare</strain>
    </source>
</reference>
<feature type="non-terminal residue" evidence="2">
    <location>
        <position position="1"/>
    </location>
</feature>
<evidence type="ECO:0000313" key="2">
    <source>
        <dbReference type="EMBL" id="BAS96246.1"/>
    </source>
</evidence>
<accession>A0A0P0WT62</accession>
<proteinExistence type="predicted"/>
<evidence type="ECO:0000313" key="3">
    <source>
        <dbReference type="Proteomes" id="UP000059680"/>
    </source>
</evidence>
<protein>
    <submittedName>
        <fullName evidence="2">Os06g0156801 protein</fullName>
    </submittedName>
</protein>
<organism evidence="2 3">
    <name type="scientific">Oryza sativa subsp. japonica</name>
    <name type="common">Rice</name>
    <dbReference type="NCBI Taxonomy" id="39947"/>
    <lineage>
        <taxon>Eukaryota</taxon>
        <taxon>Viridiplantae</taxon>
        <taxon>Streptophyta</taxon>
        <taxon>Embryophyta</taxon>
        <taxon>Tracheophyta</taxon>
        <taxon>Spermatophyta</taxon>
        <taxon>Magnoliopsida</taxon>
        <taxon>Liliopsida</taxon>
        <taxon>Poales</taxon>
        <taxon>Poaceae</taxon>
        <taxon>BOP clade</taxon>
        <taxon>Oryzoideae</taxon>
        <taxon>Oryzeae</taxon>
        <taxon>Oryzinae</taxon>
        <taxon>Oryza</taxon>
        <taxon>Oryza sativa</taxon>
    </lineage>
</organism>
<reference evidence="3" key="1">
    <citation type="journal article" date="2005" name="Nature">
        <title>The map-based sequence of the rice genome.</title>
        <authorList>
            <consortium name="International rice genome sequencing project (IRGSP)"/>
            <person name="Matsumoto T."/>
            <person name="Wu J."/>
            <person name="Kanamori H."/>
            <person name="Katayose Y."/>
            <person name="Fujisawa M."/>
            <person name="Namiki N."/>
            <person name="Mizuno H."/>
            <person name="Yamamoto K."/>
            <person name="Antonio B.A."/>
            <person name="Baba T."/>
            <person name="Sakata K."/>
            <person name="Nagamura Y."/>
            <person name="Aoki H."/>
            <person name="Arikawa K."/>
            <person name="Arita K."/>
            <person name="Bito T."/>
            <person name="Chiden Y."/>
            <person name="Fujitsuka N."/>
            <person name="Fukunaka R."/>
            <person name="Hamada M."/>
            <person name="Harada C."/>
            <person name="Hayashi A."/>
            <person name="Hijishita S."/>
            <person name="Honda M."/>
            <person name="Hosokawa S."/>
            <person name="Ichikawa Y."/>
            <person name="Idonuma A."/>
            <person name="Iijima M."/>
            <person name="Ikeda M."/>
            <person name="Ikeno M."/>
            <person name="Ito K."/>
            <person name="Ito S."/>
            <person name="Ito T."/>
            <person name="Ito Y."/>
            <person name="Ito Y."/>
            <person name="Iwabuchi A."/>
            <person name="Kamiya K."/>
            <person name="Karasawa W."/>
            <person name="Kurita K."/>
            <person name="Katagiri S."/>
            <person name="Kikuta A."/>
            <person name="Kobayashi H."/>
            <person name="Kobayashi N."/>
            <person name="Machita K."/>
            <person name="Maehara T."/>
            <person name="Masukawa M."/>
            <person name="Mizubayashi T."/>
            <person name="Mukai Y."/>
            <person name="Nagasaki H."/>
            <person name="Nagata Y."/>
            <person name="Naito S."/>
            <person name="Nakashima M."/>
            <person name="Nakama Y."/>
            <person name="Nakamichi Y."/>
            <person name="Nakamura M."/>
            <person name="Meguro A."/>
            <person name="Negishi M."/>
            <person name="Ohta I."/>
            <person name="Ohta T."/>
            <person name="Okamoto M."/>
            <person name="Ono N."/>
            <person name="Saji S."/>
            <person name="Sakaguchi M."/>
            <person name="Sakai K."/>
            <person name="Shibata M."/>
            <person name="Shimokawa T."/>
            <person name="Song J."/>
            <person name="Takazaki Y."/>
            <person name="Terasawa K."/>
            <person name="Tsugane M."/>
            <person name="Tsuji K."/>
            <person name="Ueda S."/>
            <person name="Waki K."/>
            <person name="Yamagata H."/>
            <person name="Yamamoto M."/>
            <person name="Yamamoto S."/>
            <person name="Yamane H."/>
            <person name="Yoshiki S."/>
            <person name="Yoshihara R."/>
            <person name="Yukawa K."/>
            <person name="Zhong H."/>
            <person name="Yano M."/>
            <person name="Yuan Q."/>
            <person name="Ouyang S."/>
            <person name="Liu J."/>
            <person name="Jones K.M."/>
            <person name="Gansberger K."/>
            <person name="Moffat K."/>
            <person name="Hill J."/>
            <person name="Bera J."/>
            <person name="Fadrosh D."/>
            <person name="Jin S."/>
            <person name="Johri S."/>
            <person name="Kim M."/>
            <person name="Overton L."/>
            <person name="Reardon M."/>
            <person name="Tsitrin T."/>
            <person name="Vuong H."/>
            <person name="Weaver B."/>
            <person name="Ciecko A."/>
            <person name="Tallon L."/>
            <person name="Jackson J."/>
            <person name="Pai G."/>
            <person name="Aken S.V."/>
            <person name="Utterback T."/>
            <person name="Reidmuller S."/>
            <person name="Feldblyum T."/>
            <person name="Hsiao J."/>
            <person name="Zismann V."/>
            <person name="Iobst S."/>
            <person name="de Vazeille A.R."/>
            <person name="Buell C.R."/>
            <person name="Ying K."/>
            <person name="Li Y."/>
            <person name="Lu T."/>
            <person name="Huang Y."/>
            <person name="Zhao Q."/>
            <person name="Feng Q."/>
            <person name="Zhang L."/>
            <person name="Zhu J."/>
            <person name="Weng Q."/>
            <person name="Mu J."/>
            <person name="Lu Y."/>
            <person name="Fan D."/>
            <person name="Liu Y."/>
            <person name="Guan J."/>
            <person name="Zhang Y."/>
            <person name="Yu S."/>
            <person name="Liu X."/>
            <person name="Zhang Y."/>
            <person name="Hong G."/>
            <person name="Han B."/>
            <person name="Choisne N."/>
            <person name="Demange N."/>
            <person name="Orjeda G."/>
            <person name="Samain S."/>
            <person name="Cattolico L."/>
            <person name="Pelletier E."/>
            <person name="Couloux A."/>
            <person name="Segurens B."/>
            <person name="Wincker P."/>
            <person name="D'Hont A."/>
            <person name="Scarpelli C."/>
            <person name="Weissenbach J."/>
            <person name="Salanoubat M."/>
            <person name="Quetier F."/>
            <person name="Yu Y."/>
            <person name="Kim H.R."/>
            <person name="Rambo T."/>
            <person name="Currie J."/>
            <person name="Collura K."/>
            <person name="Luo M."/>
            <person name="Yang T."/>
            <person name="Ammiraju J.S.S."/>
            <person name="Engler F."/>
            <person name="Soderlund C."/>
            <person name="Wing R.A."/>
            <person name="Palmer L.E."/>
            <person name="de la Bastide M."/>
            <person name="Spiegel L."/>
            <person name="Nascimento L."/>
            <person name="Zutavern T."/>
            <person name="O'Shaughnessy A."/>
            <person name="Dike S."/>
            <person name="Dedhia N."/>
            <person name="Preston R."/>
            <person name="Balija V."/>
            <person name="McCombie W.R."/>
            <person name="Chow T."/>
            <person name="Chen H."/>
            <person name="Chung M."/>
            <person name="Chen C."/>
            <person name="Shaw J."/>
            <person name="Wu H."/>
            <person name="Hsiao K."/>
            <person name="Chao Y."/>
            <person name="Chu M."/>
            <person name="Cheng C."/>
            <person name="Hour A."/>
            <person name="Lee P."/>
            <person name="Lin S."/>
            <person name="Lin Y."/>
            <person name="Liou J."/>
            <person name="Liu S."/>
            <person name="Hsing Y."/>
            <person name="Raghuvanshi S."/>
            <person name="Mohanty A."/>
            <person name="Bharti A.K."/>
            <person name="Gaur A."/>
            <person name="Gupta V."/>
            <person name="Kumar D."/>
            <person name="Ravi V."/>
            <person name="Vij S."/>
            <person name="Kapur A."/>
            <person name="Khurana P."/>
            <person name="Khurana P."/>
            <person name="Khurana J.P."/>
            <person name="Tyagi A.K."/>
            <person name="Gaikwad K."/>
            <person name="Singh A."/>
            <person name="Dalal V."/>
            <person name="Srivastava S."/>
            <person name="Dixit A."/>
            <person name="Pal A.K."/>
            <person name="Ghazi I.A."/>
            <person name="Yadav M."/>
            <person name="Pandit A."/>
            <person name="Bhargava A."/>
            <person name="Sureshbabu K."/>
            <person name="Batra K."/>
            <person name="Sharma T.R."/>
            <person name="Mohapatra T."/>
            <person name="Singh N.K."/>
            <person name="Messing J."/>
            <person name="Nelson A.B."/>
            <person name="Fuks G."/>
            <person name="Kavchok S."/>
            <person name="Keizer G."/>
            <person name="Linton E."/>
            <person name="Llaca V."/>
            <person name="Song R."/>
            <person name="Tanyolac B."/>
            <person name="Young S."/>
            <person name="Ho-Il K."/>
            <person name="Hahn J.H."/>
            <person name="Sangsakoo G."/>
            <person name="Vanavichit A."/>
            <person name="de Mattos Luiz.A.T."/>
            <person name="Zimmer P.D."/>
            <person name="Malone G."/>
            <person name="Dellagostin O."/>
            <person name="de Oliveira A.C."/>
            <person name="Bevan M."/>
            <person name="Bancroft I."/>
            <person name="Minx P."/>
            <person name="Cordum H."/>
            <person name="Wilson R."/>
            <person name="Cheng Z."/>
            <person name="Jin W."/>
            <person name="Jiang J."/>
            <person name="Leong S.A."/>
            <person name="Iwama H."/>
            <person name="Gojobori T."/>
            <person name="Itoh T."/>
            <person name="Niimura Y."/>
            <person name="Fujii Y."/>
            <person name="Habara T."/>
            <person name="Sakai H."/>
            <person name="Sato Y."/>
            <person name="Wilson G."/>
            <person name="Kumar K."/>
            <person name="McCouch S."/>
            <person name="Juretic N."/>
            <person name="Hoen D."/>
            <person name="Wright S."/>
            <person name="Bruskiewich R."/>
            <person name="Bureau T."/>
            <person name="Miyao A."/>
            <person name="Hirochika H."/>
            <person name="Nishikawa T."/>
            <person name="Kadowaki K."/>
            <person name="Sugiura M."/>
            <person name="Burr B."/>
            <person name="Sasaki T."/>
        </authorList>
    </citation>
    <scope>NUCLEOTIDE SEQUENCE [LARGE SCALE GENOMIC DNA]</scope>
    <source>
        <strain evidence="3">cv. Nipponbare</strain>
    </source>
</reference>
<feature type="region of interest" description="Disordered" evidence="1">
    <location>
        <begin position="114"/>
        <end position="138"/>
    </location>
</feature>
<dbReference type="Proteomes" id="UP000059680">
    <property type="component" value="Chromosome 6"/>
</dbReference>
<name>A0A0P0WT62_ORYSJ</name>
<sequence length="138" mass="14753">MDLRKSKSRAVAPTMAMLAPRRKSPPPALRFDGGSSGNPSSCAEEVDDEAAVGAAAGGVAEVGHPVRRLRERQQQRRRRRLVHADVPRVRQRVPEHEHGVVLAPHPTIAAAAADATGQRRLHGAPAEAANHQHAADDV</sequence>
<dbReference type="Gramene" id="Os06t0156801-00">
    <property type="protein sequence ID" value="Os06t0156801-00"/>
    <property type="gene ID" value="Os06g0156801"/>
</dbReference>
<dbReference type="AlphaFoldDB" id="A0A0P0WT62"/>